<dbReference type="Gene3D" id="3.40.50.300">
    <property type="entry name" value="P-loop containing nucleotide triphosphate hydrolases"/>
    <property type="match status" value="1"/>
</dbReference>
<reference evidence="8" key="2">
    <citation type="journal article" date="2020" name="Plant J.">
        <title>Transposons played a major role in the diversification between the closely related almond and peach genomes: results from the almond genome sequence.</title>
        <authorList>
            <person name="Alioto T."/>
            <person name="Alexiou K.G."/>
            <person name="Bardil A."/>
            <person name="Barteri F."/>
            <person name="Castanera R."/>
            <person name="Cruz F."/>
            <person name="Dhingra A."/>
            <person name="Duval H."/>
            <person name="Fernandez I Marti A."/>
            <person name="Frias L."/>
            <person name="Galan B."/>
            <person name="Garcia J.L."/>
            <person name="Howad W."/>
            <person name="Gomez-Garrido J."/>
            <person name="Gut M."/>
            <person name="Julca I."/>
            <person name="Morata J."/>
            <person name="Puigdomenech P."/>
            <person name="Ribeca P."/>
            <person name="Rubio Cabetas M.J."/>
            <person name="Vlasova A."/>
            <person name="Wirthensohn M."/>
            <person name="Garcia-Mas J."/>
            <person name="Gabaldon T."/>
            <person name="Casacuberta J.M."/>
            <person name="Arus P."/>
        </authorList>
    </citation>
    <scope>NUCLEOTIDE SEQUENCE [LARGE SCALE GENOMIC DNA]</scope>
    <source>
        <strain evidence="8">cv. Texas</strain>
    </source>
</reference>
<dbReference type="EMBL" id="CABIKO010000039">
    <property type="protein sequence ID" value="VVA19883.1"/>
    <property type="molecule type" value="Genomic_DNA"/>
</dbReference>
<dbReference type="InterPro" id="IPR002182">
    <property type="entry name" value="NB-ARC"/>
</dbReference>
<dbReference type="InterPro" id="IPR041118">
    <property type="entry name" value="Rx_N"/>
</dbReference>
<dbReference type="PANTHER" id="PTHR19338:SF37">
    <property type="entry name" value="DISEASE RESISTANCE PROTEIN RGA4"/>
    <property type="match status" value="1"/>
</dbReference>
<dbReference type="InterPro" id="IPR027417">
    <property type="entry name" value="P-loop_NTPase"/>
</dbReference>
<dbReference type="Pfam" id="PF18052">
    <property type="entry name" value="Rx_N"/>
    <property type="match status" value="1"/>
</dbReference>
<keyword evidence="2" id="KW-0547">Nucleotide-binding</keyword>
<keyword evidence="9" id="KW-1185">Reference proteome</keyword>
<gene>
    <name evidence="7" type="ORF">ALMOND_2B029084</name>
    <name evidence="6" type="ORF">L3X38_016774</name>
</gene>
<feature type="domain" description="Disease resistance N-terminal" evidence="5">
    <location>
        <begin position="9"/>
        <end position="98"/>
    </location>
</feature>
<accession>A0A5E4EW46</accession>
<dbReference type="InParanoid" id="A0A5E4EW46"/>
<dbReference type="GO" id="GO:0006952">
    <property type="term" value="P:defense response"/>
    <property type="evidence" value="ECO:0007669"/>
    <property type="project" value="UniProtKB-KW"/>
</dbReference>
<dbReference type="Pfam" id="PF00931">
    <property type="entry name" value="NB-ARC"/>
    <property type="match status" value="1"/>
</dbReference>
<feature type="domain" description="NB-ARC" evidence="4">
    <location>
        <begin position="130"/>
        <end position="241"/>
    </location>
</feature>
<evidence type="ECO:0000313" key="8">
    <source>
        <dbReference type="Proteomes" id="UP000327085"/>
    </source>
</evidence>
<evidence type="ECO:0000256" key="1">
    <source>
        <dbReference type="ARBA" id="ARBA00022737"/>
    </source>
</evidence>
<organism evidence="7 8">
    <name type="scientific">Prunus dulcis</name>
    <name type="common">Almond</name>
    <name type="synonym">Amygdalus dulcis</name>
    <dbReference type="NCBI Taxonomy" id="3755"/>
    <lineage>
        <taxon>Eukaryota</taxon>
        <taxon>Viridiplantae</taxon>
        <taxon>Streptophyta</taxon>
        <taxon>Embryophyta</taxon>
        <taxon>Tracheophyta</taxon>
        <taxon>Spermatophyta</taxon>
        <taxon>Magnoliopsida</taxon>
        <taxon>eudicotyledons</taxon>
        <taxon>Gunneridae</taxon>
        <taxon>Pentapetalae</taxon>
        <taxon>rosids</taxon>
        <taxon>fabids</taxon>
        <taxon>Rosales</taxon>
        <taxon>Rosaceae</taxon>
        <taxon>Amygdaloideae</taxon>
        <taxon>Amygdaleae</taxon>
        <taxon>Prunus</taxon>
    </lineage>
</organism>
<dbReference type="SUPFAM" id="SSF52540">
    <property type="entry name" value="P-loop containing nucleoside triphosphate hydrolases"/>
    <property type="match status" value="1"/>
</dbReference>
<protein>
    <submittedName>
        <fullName evidence="7">PREDICTED: putative disease</fullName>
    </submittedName>
</protein>
<dbReference type="AlphaFoldDB" id="A0A5E4EW46"/>
<dbReference type="EMBL" id="JAJFAZ020000003">
    <property type="protein sequence ID" value="KAI5337503.1"/>
    <property type="molecule type" value="Genomic_DNA"/>
</dbReference>
<reference evidence="7" key="1">
    <citation type="submission" date="2019-07" db="EMBL/GenBank/DDBJ databases">
        <authorList>
            <person name="Alioto T."/>
            <person name="Alioto T."/>
            <person name="Gomez Garrido J."/>
        </authorList>
    </citation>
    <scope>NUCLEOTIDE SEQUENCE</scope>
</reference>
<evidence type="ECO:0000259" key="5">
    <source>
        <dbReference type="Pfam" id="PF18052"/>
    </source>
</evidence>
<proteinExistence type="predicted"/>
<dbReference type="PANTHER" id="PTHR19338">
    <property type="entry name" value="TRANSLOCASE OF INNER MITOCHONDRIAL MEMBRANE 13 HOMOLOG"/>
    <property type="match status" value="1"/>
</dbReference>
<evidence type="ECO:0000256" key="3">
    <source>
        <dbReference type="ARBA" id="ARBA00022821"/>
    </source>
</evidence>
<keyword evidence="3" id="KW-0611">Plant defense</keyword>
<dbReference type="Proteomes" id="UP001054821">
    <property type="component" value="Chromosome 3"/>
</dbReference>
<evidence type="ECO:0000313" key="9">
    <source>
        <dbReference type="Proteomes" id="UP001054821"/>
    </source>
</evidence>
<evidence type="ECO:0000313" key="6">
    <source>
        <dbReference type="EMBL" id="KAI5337503.1"/>
    </source>
</evidence>
<dbReference type="Gene3D" id="1.20.5.4130">
    <property type="match status" value="1"/>
</dbReference>
<name>A0A5E4EW46_PRUDU</name>
<dbReference type="Gramene" id="VVA19883">
    <property type="protein sequence ID" value="VVA19883"/>
    <property type="gene ID" value="Prudul26B029084"/>
</dbReference>
<evidence type="ECO:0000313" key="7">
    <source>
        <dbReference type="EMBL" id="VVA19883.1"/>
    </source>
</evidence>
<dbReference type="Proteomes" id="UP000327085">
    <property type="component" value="Chromosome 3"/>
</dbReference>
<sequence>MAEALISVLVDRFTSIIHKRIEHEVKVVVGVDRQVENIRSNLKAIHALLEDAEKRQVKEASVRDWLDKLKDVSYKMDHVLDEWNTGILKQEITMYNFQETKRSFEQLEVRPKTSSLVDISKIFGREIEEDNLVKKLSESSKEERDPLVVSILGMGGMGKTTLAQLASNDERVRNQFQNRENQFQNRVWVCVSDPFEIKVAKAIIEGLKKSDTRMNSNVLQTLEQCVSEFIQGKKFLNIVLDGAIKVIFAEWCL</sequence>
<evidence type="ECO:0000259" key="4">
    <source>
        <dbReference type="Pfam" id="PF00931"/>
    </source>
</evidence>
<reference evidence="6 9" key="3">
    <citation type="journal article" date="2022" name="G3 (Bethesda)">
        <title>Whole-genome sequence and methylome profiling of the almond [Prunus dulcis (Mill.) D.A. Webb] cultivar 'Nonpareil'.</title>
        <authorList>
            <person name="D'Amico-Willman K.M."/>
            <person name="Ouma W.Z."/>
            <person name="Meulia T."/>
            <person name="Sideli G.M."/>
            <person name="Gradziel T.M."/>
            <person name="Fresnedo-Ramirez J."/>
        </authorList>
    </citation>
    <scope>NUCLEOTIDE SEQUENCE [LARGE SCALE GENOMIC DNA]</scope>
    <source>
        <strain evidence="6">Clone GOH B32 T37-40</strain>
    </source>
</reference>
<evidence type="ECO:0000256" key="2">
    <source>
        <dbReference type="ARBA" id="ARBA00022741"/>
    </source>
</evidence>
<dbReference type="GO" id="GO:0043531">
    <property type="term" value="F:ADP binding"/>
    <property type="evidence" value="ECO:0007669"/>
    <property type="project" value="InterPro"/>
</dbReference>
<keyword evidence="1" id="KW-0677">Repeat</keyword>